<sequence>MAEAVQIRNLVKRFDSPDSPGQSVFAVRNASLEVAPGELVTLLGPSGCGKTTLLRMIAGFEEPTSGDILFGDRRMNDVAPNRRDAAMVFQSYAIFPHLSVYENVVFGLRLKKMPADEIQKRAERVMAITGLTHMANRSPNQLSGGQQQRVALARAIIMEPRVLLFDEPLSNLDAKLRDQMRVEIRELQQRLGITTLYVTHDQIEAMSISDRIVVMNGGVIEQIGTPREIYARPATRFVAEFIGKANFLKAIVLDGETIDVGGVKVRYVNQRQPGEQLTLVLRPEAIALSPDAGDFRATVKRAMFLGNIAEYLLEIEGVGEWLVDSPNPGESGLFQPGTRIYASPSKAALHAVE</sequence>
<dbReference type="PANTHER" id="PTHR43875">
    <property type="entry name" value="MALTODEXTRIN IMPORT ATP-BINDING PROTEIN MSMX"/>
    <property type="match status" value="1"/>
</dbReference>
<dbReference type="PANTHER" id="PTHR43875:SF15">
    <property type="entry name" value="TREHALOSE IMPORT ATP-BINDING PROTEIN SUGC"/>
    <property type="match status" value="1"/>
</dbReference>
<keyword evidence="5 9" id="KW-0067">ATP-binding</keyword>
<dbReference type="RefSeq" id="WP_345097590.1">
    <property type="nucleotide sequence ID" value="NZ_BAABGS010000002.1"/>
</dbReference>
<dbReference type="SUPFAM" id="SSF52540">
    <property type="entry name" value="P-loop containing nucleoside triphosphate hydrolases"/>
    <property type="match status" value="1"/>
</dbReference>
<keyword evidence="4" id="KW-0547">Nucleotide-binding</keyword>
<evidence type="ECO:0000313" key="9">
    <source>
        <dbReference type="EMBL" id="MFD2258159.1"/>
    </source>
</evidence>
<evidence type="ECO:0000256" key="4">
    <source>
        <dbReference type="ARBA" id="ARBA00022741"/>
    </source>
</evidence>
<comment type="similarity">
    <text evidence="1">Belongs to the ABC transporter superfamily.</text>
</comment>
<comment type="caution">
    <text evidence="9">The sequence shown here is derived from an EMBL/GenBank/DDBJ whole genome shotgun (WGS) entry which is preliminary data.</text>
</comment>
<organism evidence="9 10">
    <name type="scientific">Chelativorans composti</name>
    <dbReference type="NCBI Taxonomy" id="768533"/>
    <lineage>
        <taxon>Bacteria</taxon>
        <taxon>Pseudomonadati</taxon>
        <taxon>Pseudomonadota</taxon>
        <taxon>Alphaproteobacteria</taxon>
        <taxon>Hyphomicrobiales</taxon>
        <taxon>Phyllobacteriaceae</taxon>
        <taxon>Chelativorans</taxon>
    </lineage>
</organism>
<evidence type="ECO:0000256" key="1">
    <source>
        <dbReference type="ARBA" id="ARBA00005417"/>
    </source>
</evidence>
<evidence type="ECO:0000259" key="8">
    <source>
        <dbReference type="PROSITE" id="PS50893"/>
    </source>
</evidence>
<evidence type="ECO:0000256" key="5">
    <source>
        <dbReference type="ARBA" id="ARBA00022840"/>
    </source>
</evidence>
<dbReference type="InterPro" id="IPR003593">
    <property type="entry name" value="AAA+_ATPase"/>
</dbReference>
<dbReference type="InterPro" id="IPR027417">
    <property type="entry name" value="P-loop_NTPase"/>
</dbReference>
<evidence type="ECO:0000256" key="6">
    <source>
        <dbReference type="ARBA" id="ARBA00022967"/>
    </source>
</evidence>
<dbReference type="PROSITE" id="PS00211">
    <property type="entry name" value="ABC_TRANSPORTER_1"/>
    <property type="match status" value="1"/>
</dbReference>
<dbReference type="EMBL" id="JBHUIR010000001">
    <property type="protein sequence ID" value="MFD2258159.1"/>
    <property type="molecule type" value="Genomic_DNA"/>
</dbReference>
<evidence type="ECO:0000256" key="2">
    <source>
        <dbReference type="ARBA" id="ARBA00022448"/>
    </source>
</evidence>
<feature type="domain" description="ABC transporter" evidence="8">
    <location>
        <begin position="5"/>
        <end position="242"/>
    </location>
</feature>
<keyword evidence="6" id="KW-1278">Translocase</keyword>
<dbReference type="SUPFAM" id="SSF50331">
    <property type="entry name" value="MOP-like"/>
    <property type="match status" value="1"/>
</dbReference>
<dbReference type="Gene3D" id="2.40.50.100">
    <property type="match status" value="1"/>
</dbReference>
<dbReference type="Proteomes" id="UP001597373">
    <property type="component" value="Unassembled WGS sequence"/>
</dbReference>
<dbReference type="Pfam" id="PF08402">
    <property type="entry name" value="TOBE_2"/>
    <property type="match status" value="1"/>
</dbReference>
<dbReference type="PROSITE" id="PS50893">
    <property type="entry name" value="ABC_TRANSPORTER_2"/>
    <property type="match status" value="1"/>
</dbReference>
<keyword evidence="7" id="KW-0472">Membrane</keyword>
<dbReference type="GO" id="GO:0005524">
    <property type="term" value="F:ATP binding"/>
    <property type="evidence" value="ECO:0007669"/>
    <property type="project" value="UniProtKB-KW"/>
</dbReference>
<dbReference type="InterPro" id="IPR017871">
    <property type="entry name" value="ABC_transporter-like_CS"/>
</dbReference>
<dbReference type="InterPro" id="IPR008995">
    <property type="entry name" value="Mo/tungstate-bd_C_term_dom"/>
</dbReference>
<evidence type="ECO:0000313" key="10">
    <source>
        <dbReference type="Proteomes" id="UP001597373"/>
    </source>
</evidence>
<dbReference type="Gene3D" id="3.40.50.300">
    <property type="entry name" value="P-loop containing nucleotide triphosphate hydrolases"/>
    <property type="match status" value="1"/>
</dbReference>
<proteinExistence type="inferred from homology"/>
<dbReference type="Pfam" id="PF00005">
    <property type="entry name" value="ABC_tran"/>
    <property type="match status" value="1"/>
</dbReference>
<keyword evidence="3" id="KW-1003">Cell membrane</keyword>
<name>A0ABW5DC74_9HYPH</name>
<dbReference type="SMART" id="SM00382">
    <property type="entry name" value="AAA"/>
    <property type="match status" value="1"/>
</dbReference>
<keyword evidence="2" id="KW-0813">Transport</keyword>
<evidence type="ECO:0000256" key="7">
    <source>
        <dbReference type="ARBA" id="ARBA00023136"/>
    </source>
</evidence>
<dbReference type="InterPro" id="IPR013611">
    <property type="entry name" value="Transp-assoc_OB_typ2"/>
</dbReference>
<protein>
    <submittedName>
        <fullName evidence="9">ABC transporter ATP-binding protein</fullName>
    </submittedName>
</protein>
<keyword evidence="10" id="KW-1185">Reference proteome</keyword>
<accession>A0ABW5DC74</accession>
<dbReference type="InterPro" id="IPR047641">
    <property type="entry name" value="ABC_transpr_MalK/UgpC-like"/>
</dbReference>
<reference evidence="10" key="1">
    <citation type="journal article" date="2019" name="Int. J. Syst. Evol. Microbiol.">
        <title>The Global Catalogue of Microorganisms (GCM) 10K type strain sequencing project: providing services to taxonomists for standard genome sequencing and annotation.</title>
        <authorList>
            <consortium name="The Broad Institute Genomics Platform"/>
            <consortium name="The Broad Institute Genome Sequencing Center for Infectious Disease"/>
            <person name="Wu L."/>
            <person name="Ma J."/>
        </authorList>
    </citation>
    <scope>NUCLEOTIDE SEQUENCE [LARGE SCALE GENOMIC DNA]</scope>
    <source>
        <strain evidence="10">KCTC 23707</strain>
    </source>
</reference>
<dbReference type="InterPro" id="IPR003439">
    <property type="entry name" value="ABC_transporter-like_ATP-bd"/>
</dbReference>
<evidence type="ECO:0000256" key="3">
    <source>
        <dbReference type="ARBA" id="ARBA00022475"/>
    </source>
</evidence>
<gene>
    <name evidence="9" type="ORF">ACFSMZ_00050</name>
</gene>